<dbReference type="Gene3D" id="3.30.70.920">
    <property type="match status" value="1"/>
</dbReference>
<name>A0AAE3XGT4_9BACT</name>
<dbReference type="RefSeq" id="WP_309936808.1">
    <property type="nucleotide sequence ID" value="NZ_AP025305.1"/>
</dbReference>
<keyword evidence="3" id="KW-1185">Reference proteome</keyword>
<dbReference type="EMBL" id="JAVDQD010000001">
    <property type="protein sequence ID" value="MDR6237351.1"/>
    <property type="molecule type" value="Genomic_DNA"/>
</dbReference>
<feature type="coiled-coil region" evidence="1">
    <location>
        <begin position="60"/>
        <end position="87"/>
    </location>
</feature>
<reference evidence="2" key="1">
    <citation type="submission" date="2023-07" db="EMBL/GenBank/DDBJ databases">
        <title>Genomic Encyclopedia of Type Strains, Phase IV (KMG-IV): sequencing the most valuable type-strain genomes for metagenomic binning, comparative biology and taxonomic classification.</title>
        <authorList>
            <person name="Goeker M."/>
        </authorList>
    </citation>
    <scope>NUCLEOTIDE SEQUENCE</scope>
    <source>
        <strain evidence="2">DSM 26174</strain>
    </source>
</reference>
<protein>
    <submittedName>
        <fullName evidence="2">Nitrate reductase NapAB chaperone NapD</fullName>
    </submittedName>
</protein>
<evidence type="ECO:0000256" key="1">
    <source>
        <dbReference type="SAM" id="Coils"/>
    </source>
</evidence>
<proteinExistence type="predicted"/>
<dbReference type="Proteomes" id="UP001185092">
    <property type="component" value="Unassembled WGS sequence"/>
</dbReference>
<sequence>MHISQFAKTVFRVLSQIETIMPIKSYLAHPHEGLKEKLAQELATIPQCEVIPAKNENLLIVVTETESKEEEKELENALEKIQSMKLLAMVSGFNTSKQD</sequence>
<evidence type="ECO:0000313" key="3">
    <source>
        <dbReference type="Proteomes" id="UP001185092"/>
    </source>
</evidence>
<dbReference type="Pfam" id="PF03927">
    <property type="entry name" value="NapD"/>
    <property type="match status" value="1"/>
</dbReference>
<dbReference type="InterPro" id="IPR005623">
    <property type="entry name" value="Chaperone_NapD_NO3_reduct"/>
</dbReference>
<gene>
    <name evidence="2" type="ORF">HNQ88_000327</name>
</gene>
<comment type="caution">
    <text evidence="2">The sequence shown here is derived from an EMBL/GenBank/DDBJ whole genome shotgun (WGS) entry which is preliminary data.</text>
</comment>
<dbReference type="AlphaFoldDB" id="A0AAE3XGT4"/>
<evidence type="ECO:0000313" key="2">
    <source>
        <dbReference type="EMBL" id="MDR6237351.1"/>
    </source>
</evidence>
<organism evidence="2 3">
    <name type="scientific">Aureibacter tunicatorum</name>
    <dbReference type="NCBI Taxonomy" id="866807"/>
    <lineage>
        <taxon>Bacteria</taxon>
        <taxon>Pseudomonadati</taxon>
        <taxon>Bacteroidota</taxon>
        <taxon>Cytophagia</taxon>
        <taxon>Cytophagales</taxon>
        <taxon>Persicobacteraceae</taxon>
        <taxon>Aureibacter</taxon>
    </lineage>
</organism>
<keyword evidence="1" id="KW-0175">Coiled coil</keyword>
<accession>A0AAE3XGT4</accession>